<sequence>MKTFNIVPNIPPELEPLKEISFNLWHVWNPDAITLFMRIDRKLWESCNHNPVLMLGRLSQEKLNELVHDEGFMLFLEKVYSDFKRYVDNKNFFQYSLGVNKDFKIAYFSAEFGINDSIPNYSGGLGVLAGDHLKSSSDLNVPLIGVGLMYQQGYFRQYLTPDGWQQETYPENDFHNMPMKLVKNGDGNPLTVSVKVGDRNVYVRVWKLEVGRVSVYMLDTNNQMNSDEDRKITDQLYGGDIEHRIKQEIILGIGGVRVLDALGIQPAVYHLNEGHSAFATFERVRILIEKHGLTFEEARLFVQHTTVFTTHTPVPAGNDVFPPELISKYFSVYISELGLSPEQFLSFGRVNPFDKQEGFCMTVLALKNSAFANGVSRLHGKVSRNMWKGLYPHIDVEEVPIKHITNGVHIPSWISLDLATLYSRYLGPQWAEDPDNEKIWERALDIPDEELWRTHERRRERLVAFVRRRLVKCLKRKGARQSEIMKAKQVLDPEALTIGFARRFAAYKRAYLIFKDPDRLDKILNNPEKPVQIIIAGKAHPKDMEGKEIIKNIVQIAREERFRKKIVFIEDYDINVARYLVQGVDLWLNNPRRPLEASGTSGMKASANAGLNLSVLDGWWDEAYNGENGWAIGSGEEYDDLEYQDEVESRAIYDLLEKEIIPLFYTRGDDKLPHEWIERMKINLKTICGFFNTHRMVEDYMEKFYLKGAEHFFSLGQNGFEGLKNLLAWKKKIDTNWHNVRILESEFLGERESLIRTPLGCRVKVDLAGLTPEDIVVEAYFGKLDANGKLSEFQIEKLENVKQIDSTVYEFSGEITVEKTGRFGLRFRIRPVNLNLEDSLSLTYIKWDD</sequence>
<dbReference type="EMBL" id="AP017470">
    <property type="protein sequence ID" value="BBB32216.1"/>
    <property type="molecule type" value="Genomic_DNA"/>
</dbReference>
<dbReference type="PANTHER" id="PTHR42655">
    <property type="entry name" value="GLYCOGEN PHOSPHORYLASE"/>
    <property type="match status" value="1"/>
</dbReference>
<dbReference type="InterPro" id="IPR052182">
    <property type="entry name" value="Glycogen/Maltodextrin_Phosph"/>
</dbReference>
<dbReference type="GO" id="GO:0005975">
    <property type="term" value="P:carbohydrate metabolic process"/>
    <property type="evidence" value="ECO:0007669"/>
    <property type="project" value="InterPro"/>
</dbReference>
<dbReference type="GO" id="GO:0008184">
    <property type="term" value="F:glycogen phosphorylase activity"/>
    <property type="evidence" value="ECO:0007669"/>
    <property type="project" value="InterPro"/>
</dbReference>
<dbReference type="AlphaFoldDB" id="A0A7R6PPY6"/>
<dbReference type="Proteomes" id="UP000595564">
    <property type="component" value="Chromosome"/>
</dbReference>
<proteinExistence type="inferred from homology"/>
<gene>
    <name evidence="6" type="primary">glgP</name>
    <name evidence="6" type="ORF">TTHT_0640</name>
</gene>
<evidence type="ECO:0000256" key="3">
    <source>
        <dbReference type="ARBA" id="ARBA00022533"/>
    </source>
</evidence>
<protein>
    <submittedName>
        <fullName evidence="6">Starch phosphorylase</fullName>
        <ecNumber evidence="6">2.4.1.1</ecNumber>
    </submittedName>
</protein>
<comment type="similarity">
    <text evidence="2">Belongs to the glycogen phosphorylase family.</text>
</comment>
<keyword evidence="7" id="KW-1185">Reference proteome</keyword>
<organism evidence="6 7">
    <name type="scientific">Thermotomaculum hydrothermale</name>
    <dbReference type="NCBI Taxonomy" id="981385"/>
    <lineage>
        <taxon>Bacteria</taxon>
        <taxon>Pseudomonadati</taxon>
        <taxon>Acidobacteriota</taxon>
        <taxon>Holophagae</taxon>
        <taxon>Thermotomaculales</taxon>
        <taxon>Thermotomaculaceae</taxon>
        <taxon>Thermotomaculum</taxon>
    </lineage>
</organism>
<dbReference type="RefSeq" id="WP_201328559.1">
    <property type="nucleotide sequence ID" value="NZ_AP017470.1"/>
</dbReference>
<evidence type="ECO:0000259" key="5">
    <source>
        <dbReference type="Pfam" id="PF11897"/>
    </source>
</evidence>
<evidence type="ECO:0000313" key="6">
    <source>
        <dbReference type="EMBL" id="BBB32216.1"/>
    </source>
</evidence>
<feature type="modified residue" description="N6-(pyridoxal phosphate)lysine" evidence="4">
    <location>
        <position position="604"/>
    </location>
</feature>
<evidence type="ECO:0000256" key="4">
    <source>
        <dbReference type="PIRSR" id="PIRSR000460-1"/>
    </source>
</evidence>
<keyword evidence="6" id="KW-0808">Transferase</keyword>
<keyword evidence="6" id="KW-0328">Glycosyltransferase</keyword>
<evidence type="ECO:0000256" key="2">
    <source>
        <dbReference type="ARBA" id="ARBA00006047"/>
    </source>
</evidence>
<dbReference type="Pfam" id="PF11897">
    <property type="entry name" value="DUF3417"/>
    <property type="match status" value="1"/>
</dbReference>
<keyword evidence="4" id="KW-0663">Pyridoxal phosphate</keyword>
<evidence type="ECO:0000256" key="1">
    <source>
        <dbReference type="ARBA" id="ARBA00001275"/>
    </source>
</evidence>
<dbReference type="InterPro" id="IPR000811">
    <property type="entry name" value="Glyco_trans_35"/>
</dbReference>
<dbReference type="GO" id="GO:0030170">
    <property type="term" value="F:pyridoxal phosphate binding"/>
    <property type="evidence" value="ECO:0007669"/>
    <property type="project" value="InterPro"/>
</dbReference>
<dbReference type="PANTHER" id="PTHR42655:SF1">
    <property type="entry name" value="GLYCOGEN PHOSPHORYLASE"/>
    <property type="match status" value="1"/>
</dbReference>
<dbReference type="InterPro" id="IPR011834">
    <property type="entry name" value="Agluc_phsphrylas"/>
</dbReference>
<dbReference type="EC" id="2.4.1.1" evidence="6"/>
<feature type="domain" description="DUF3417" evidence="5">
    <location>
        <begin position="10"/>
        <end position="117"/>
    </location>
</feature>
<reference evidence="6 7" key="1">
    <citation type="journal article" date="2012" name="Extremophiles">
        <title>Thermotomaculum hydrothermale gen. nov., sp. nov., a novel heterotrophic thermophile within the phylum Acidobacteria from a deep-sea hydrothermal vent chimney in the Southern Okinawa Trough.</title>
        <authorList>
            <person name="Izumi H."/>
            <person name="Nunoura T."/>
            <person name="Miyazaki M."/>
            <person name="Mino S."/>
            <person name="Toki T."/>
            <person name="Takai K."/>
            <person name="Sako Y."/>
            <person name="Sawabe T."/>
            <person name="Nakagawa S."/>
        </authorList>
    </citation>
    <scope>NUCLEOTIDE SEQUENCE [LARGE SCALE GENOMIC DNA]</scope>
    <source>
        <strain evidence="6 7">AC55</strain>
    </source>
</reference>
<dbReference type="Pfam" id="PF00343">
    <property type="entry name" value="Phosphorylase"/>
    <property type="match status" value="1"/>
</dbReference>
<evidence type="ECO:0000313" key="7">
    <source>
        <dbReference type="Proteomes" id="UP000595564"/>
    </source>
</evidence>
<name>A0A7R6PPY6_9BACT</name>
<dbReference type="PIRSF" id="PIRSF000460">
    <property type="entry name" value="Pprylas_GlgP"/>
    <property type="match status" value="1"/>
</dbReference>
<keyword evidence="3" id="KW-0021">Allosteric enzyme</keyword>
<dbReference type="Gene3D" id="3.40.50.2000">
    <property type="entry name" value="Glycogen Phosphorylase B"/>
    <property type="match status" value="3"/>
</dbReference>
<dbReference type="SUPFAM" id="SSF53756">
    <property type="entry name" value="UDP-Glycosyltransferase/glycogen phosphorylase"/>
    <property type="match status" value="1"/>
</dbReference>
<dbReference type="NCBIfam" id="TIGR02094">
    <property type="entry name" value="more_P_ylases"/>
    <property type="match status" value="1"/>
</dbReference>
<dbReference type="KEGG" id="thyd:TTHT_0640"/>
<dbReference type="InterPro" id="IPR024517">
    <property type="entry name" value="Glycogen_phosphorylase_DUF3417"/>
</dbReference>
<accession>A0A7R6PPY6</accession>
<comment type="catalytic activity">
    <reaction evidence="1">
        <text>[(1-&gt;4)-alpha-D-glucosyl](n) + phosphate = [(1-&gt;4)-alpha-D-glucosyl](n-1) + alpha-D-glucose 1-phosphate</text>
        <dbReference type="Rhea" id="RHEA:41732"/>
        <dbReference type="Rhea" id="RHEA-COMP:9584"/>
        <dbReference type="Rhea" id="RHEA-COMP:9586"/>
        <dbReference type="ChEBI" id="CHEBI:15444"/>
        <dbReference type="ChEBI" id="CHEBI:43474"/>
        <dbReference type="ChEBI" id="CHEBI:58601"/>
        <dbReference type="EC" id="2.4.1.1"/>
    </reaction>
</comment>